<dbReference type="PANTHER" id="PTHR21039:SF0">
    <property type="entry name" value="HISTIDINOL-PHOSPHATASE"/>
    <property type="match status" value="1"/>
</dbReference>
<comment type="caution">
    <text evidence="10">The sequence shown here is derived from an EMBL/GenBank/DDBJ whole genome shotgun (WGS) entry which is preliminary data.</text>
</comment>
<comment type="similarity">
    <text evidence="2 8">Belongs to the PHP hydrolase family. HisK subfamily.</text>
</comment>
<evidence type="ECO:0000256" key="1">
    <source>
        <dbReference type="ARBA" id="ARBA00004970"/>
    </source>
</evidence>
<accession>A0A8J7G5T2</accession>
<dbReference type="Gene3D" id="3.20.20.140">
    <property type="entry name" value="Metal-dependent hydrolases"/>
    <property type="match status" value="1"/>
</dbReference>
<dbReference type="NCBIfam" id="NF005596">
    <property type="entry name" value="PRK07328.1"/>
    <property type="match status" value="1"/>
</dbReference>
<dbReference type="AlphaFoldDB" id="A0A8J7G5T2"/>
<comment type="catalytic activity">
    <reaction evidence="7 8">
        <text>L-histidinol phosphate + H2O = L-histidinol + phosphate</text>
        <dbReference type="Rhea" id="RHEA:14465"/>
        <dbReference type="ChEBI" id="CHEBI:15377"/>
        <dbReference type="ChEBI" id="CHEBI:43474"/>
        <dbReference type="ChEBI" id="CHEBI:57699"/>
        <dbReference type="ChEBI" id="CHEBI:57980"/>
        <dbReference type="EC" id="3.1.3.15"/>
    </reaction>
</comment>
<dbReference type="UniPathway" id="UPA00031">
    <property type="reaction ID" value="UER00013"/>
</dbReference>
<dbReference type="InterPro" id="IPR010140">
    <property type="entry name" value="Histidinol_P_phosphatase_HisJ"/>
</dbReference>
<evidence type="ECO:0000256" key="4">
    <source>
        <dbReference type="ARBA" id="ARBA00022605"/>
    </source>
</evidence>
<evidence type="ECO:0000256" key="2">
    <source>
        <dbReference type="ARBA" id="ARBA00009152"/>
    </source>
</evidence>
<keyword evidence="4 8" id="KW-0028">Amino-acid biosynthesis</keyword>
<keyword evidence="11" id="KW-1185">Reference proteome</keyword>
<feature type="domain" description="PHP" evidence="9">
    <location>
        <begin position="57"/>
        <end position="252"/>
    </location>
</feature>
<dbReference type="NCBIfam" id="TIGR01856">
    <property type="entry name" value="hisJ_fam"/>
    <property type="match status" value="1"/>
</dbReference>
<gene>
    <name evidence="10" type="ORF">IRY55_11180</name>
</gene>
<dbReference type="EMBL" id="JADKPV010000006">
    <property type="protein sequence ID" value="MBF4501927.1"/>
    <property type="molecule type" value="Genomic_DNA"/>
</dbReference>
<keyword evidence="6 8" id="KW-0368">Histidine biosynthesis</keyword>
<dbReference type="InterPro" id="IPR016195">
    <property type="entry name" value="Pol/histidinol_Pase-like"/>
</dbReference>
<evidence type="ECO:0000256" key="5">
    <source>
        <dbReference type="ARBA" id="ARBA00022801"/>
    </source>
</evidence>
<dbReference type="GO" id="GO:0000105">
    <property type="term" value="P:L-histidine biosynthetic process"/>
    <property type="evidence" value="ECO:0007669"/>
    <property type="project" value="UniProtKB-UniRule"/>
</dbReference>
<evidence type="ECO:0000313" key="11">
    <source>
        <dbReference type="Proteomes" id="UP000622653"/>
    </source>
</evidence>
<comment type="pathway">
    <text evidence="1 8">Amino-acid biosynthesis; L-histidine biosynthesis; L-histidine from 5-phospho-alpha-D-ribose 1-diphosphate: step 8/9.</text>
</comment>
<keyword evidence="5 8" id="KW-0378">Hydrolase</keyword>
<evidence type="ECO:0000256" key="8">
    <source>
        <dbReference type="RuleBase" id="RU366003"/>
    </source>
</evidence>
<evidence type="ECO:0000313" key="10">
    <source>
        <dbReference type="EMBL" id="MBF4501927.1"/>
    </source>
</evidence>
<dbReference type="InterPro" id="IPR004013">
    <property type="entry name" value="PHP_dom"/>
</dbReference>
<dbReference type="RefSeq" id="WP_194563407.1">
    <property type="nucleotide sequence ID" value="NZ_JADKPV010000006.1"/>
</dbReference>
<dbReference type="Proteomes" id="UP000622653">
    <property type="component" value="Unassembled WGS sequence"/>
</dbReference>
<dbReference type="PANTHER" id="PTHR21039">
    <property type="entry name" value="HISTIDINOL PHOSPHATASE-RELATED"/>
    <property type="match status" value="1"/>
</dbReference>
<dbReference type="GO" id="GO:0005737">
    <property type="term" value="C:cytoplasm"/>
    <property type="evidence" value="ECO:0007669"/>
    <property type="project" value="TreeGrafter"/>
</dbReference>
<dbReference type="EC" id="3.1.3.15" evidence="3 8"/>
<protein>
    <recommendedName>
        <fullName evidence="3 8">Histidinol-phosphatase</fullName>
        <shortName evidence="8">HolPase</shortName>
        <ecNumber evidence="3 8">3.1.3.15</ecNumber>
    </recommendedName>
</protein>
<evidence type="ECO:0000256" key="6">
    <source>
        <dbReference type="ARBA" id="ARBA00023102"/>
    </source>
</evidence>
<evidence type="ECO:0000259" key="9">
    <source>
        <dbReference type="Pfam" id="PF02811"/>
    </source>
</evidence>
<evidence type="ECO:0000256" key="7">
    <source>
        <dbReference type="ARBA" id="ARBA00049158"/>
    </source>
</evidence>
<sequence>MVDFHFHVEEGPYTFRWLERTAKALQVEKGTTKESFERAMEALRLRLEQGCYSEQWLNRYLKVAKERGLTEVGIVDHLYRFREMRSYFENVLDLTSPFLGSMQKTWLHSVMSESIEQYIEGVRRVQAKWEKEGVTLRLGIEADYFPEQEEELRQFLKRYPFDFVIGSIHFWRGWGFDNPETQGRFETLDLSVVYDEVATTIEQAARSELFSFIAHVDNLKVFGHRPQSSILHSFYERVAQVLAQHDVASEWNAGLYYRYPVREACPSDALLDYFARYEVPLTLSSDAHFPDDLGRHVEDGKRALQRAGYSSVATFAEGKRIMKNI</sequence>
<dbReference type="CDD" id="cd12110">
    <property type="entry name" value="PHP_HisPPase_Hisj_like"/>
    <property type="match status" value="1"/>
</dbReference>
<reference evidence="10" key="1">
    <citation type="submission" date="2020-11" db="EMBL/GenBank/DDBJ databases">
        <title>Multidrug resistant novel bacterium Savagea serpentis sp. nov., isolated from the scats of a vine snake (Ahaetulla nasuta).</title>
        <authorList>
            <person name="Venkata Ramana V."/>
            <person name="Vikas Patil S."/>
            <person name="Yogita Lugani V."/>
        </authorList>
    </citation>
    <scope>NUCLEOTIDE SEQUENCE</scope>
    <source>
        <strain evidence="10">SN6</strain>
    </source>
</reference>
<dbReference type="GO" id="GO:0004401">
    <property type="term" value="F:histidinol-phosphatase activity"/>
    <property type="evidence" value="ECO:0007669"/>
    <property type="project" value="UniProtKB-UniRule"/>
</dbReference>
<evidence type="ECO:0000256" key="3">
    <source>
        <dbReference type="ARBA" id="ARBA00013085"/>
    </source>
</evidence>
<dbReference type="Pfam" id="PF02811">
    <property type="entry name" value="PHP"/>
    <property type="match status" value="1"/>
</dbReference>
<dbReference type="SUPFAM" id="SSF89550">
    <property type="entry name" value="PHP domain-like"/>
    <property type="match status" value="1"/>
</dbReference>
<organism evidence="10 11">
    <name type="scientific">Savagea serpentis</name>
    <dbReference type="NCBI Taxonomy" id="2785297"/>
    <lineage>
        <taxon>Bacteria</taxon>
        <taxon>Bacillati</taxon>
        <taxon>Bacillota</taxon>
        <taxon>Bacilli</taxon>
        <taxon>Bacillales</taxon>
        <taxon>Caryophanaceae</taxon>
        <taxon>Savagea</taxon>
    </lineage>
</organism>
<name>A0A8J7G5T2_9BACL</name>
<proteinExistence type="inferred from homology"/>